<dbReference type="AlphaFoldDB" id="A0A699UD71"/>
<evidence type="ECO:0000256" key="1">
    <source>
        <dbReference type="SAM" id="MobiDB-lite"/>
    </source>
</evidence>
<reference evidence="2" key="1">
    <citation type="journal article" date="2019" name="Sci. Rep.">
        <title>Draft genome of Tanacetum cinerariifolium, the natural source of mosquito coil.</title>
        <authorList>
            <person name="Yamashiro T."/>
            <person name="Shiraishi A."/>
            <person name="Satake H."/>
            <person name="Nakayama K."/>
        </authorList>
    </citation>
    <scope>NUCLEOTIDE SEQUENCE</scope>
</reference>
<name>A0A699UD71_TANCI</name>
<comment type="caution">
    <text evidence="2">The sequence shown here is derived from an EMBL/GenBank/DDBJ whole genome shotgun (WGS) entry which is preliminary data.</text>
</comment>
<gene>
    <name evidence="2" type="ORF">Tci_893094</name>
</gene>
<dbReference type="EMBL" id="BKCJ011327422">
    <property type="protein sequence ID" value="GFD21125.1"/>
    <property type="molecule type" value="Genomic_DNA"/>
</dbReference>
<feature type="region of interest" description="Disordered" evidence="1">
    <location>
        <begin position="79"/>
        <end position="112"/>
    </location>
</feature>
<protein>
    <submittedName>
        <fullName evidence="2">Uncharacterized protein</fullName>
    </submittedName>
</protein>
<organism evidence="2">
    <name type="scientific">Tanacetum cinerariifolium</name>
    <name type="common">Dalmatian daisy</name>
    <name type="synonym">Chrysanthemum cinerariifolium</name>
    <dbReference type="NCBI Taxonomy" id="118510"/>
    <lineage>
        <taxon>Eukaryota</taxon>
        <taxon>Viridiplantae</taxon>
        <taxon>Streptophyta</taxon>
        <taxon>Embryophyta</taxon>
        <taxon>Tracheophyta</taxon>
        <taxon>Spermatophyta</taxon>
        <taxon>Magnoliopsida</taxon>
        <taxon>eudicotyledons</taxon>
        <taxon>Gunneridae</taxon>
        <taxon>Pentapetalae</taxon>
        <taxon>asterids</taxon>
        <taxon>campanulids</taxon>
        <taxon>Asterales</taxon>
        <taxon>Asteraceae</taxon>
        <taxon>Asteroideae</taxon>
        <taxon>Anthemideae</taxon>
        <taxon>Anthemidinae</taxon>
        <taxon>Tanacetum</taxon>
    </lineage>
</organism>
<accession>A0A699UD71</accession>
<evidence type="ECO:0000313" key="2">
    <source>
        <dbReference type="EMBL" id="GFD21125.1"/>
    </source>
</evidence>
<feature type="compositionally biased region" description="Pro residues" evidence="1">
    <location>
        <begin position="92"/>
        <end position="103"/>
    </location>
</feature>
<sequence length="112" mass="11798">MIRKQVGDLLTHTTKYTSPALTQKVFANIRQVGKGFFGVETPLFKGILATQEIRDEGAEEVPVGDVNAVVAAEGDISASNVEVPTAVEEPSIPSPTPPTPPSKPSQDIPSTS</sequence>
<proteinExistence type="predicted"/>